<feature type="transmembrane region" description="Helical" evidence="1">
    <location>
        <begin position="21"/>
        <end position="41"/>
    </location>
</feature>
<feature type="transmembrane region" description="Helical" evidence="1">
    <location>
        <begin position="92"/>
        <end position="114"/>
    </location>
</feature>
<feature type="transmembrane region" description="Helical" evidence="1">
    <location>
        <begin position="61"/>
        <end position="80"/>
    </location>
</feature>
<dbReference type="PROSITE" id="PS50930">
    <property type="entry name" value="HTH_LYTTR"/>
    <property type="match status" value="1"/>
</dbReference>
<dbReference type="GO" id="GO:0003677">
    <property type="term" value="F:DNA binding"/>
    <property type="evidence" value="ECO:0007669"/>
    <property type="project" value="InterPro"/>
</dbReference>
<geneLocation type="plasmid" evidence="3 4">
    <name>pFA3</name>
</geneLocation>
<gene>
    <name evidence="3" type="ORF">FUAX_45320</name>
</gene>
<dbReference type="AlphaFoldDB" id="A0AAU9DLN8"/>
<keyword evidence="3" id="KW-0614">Plasmid</keyword>
<dbReference type="EMBL" id="AP025317">
    <property type="protein sequence ID" value="BDD12100.1"/>
    <property type="molecule type" value="Genomic_DNA"/>
</dbReference>
<evidence type="ECO:0000259" key="2">
    <source>
        <dbReference type="PROSITE" id="PS50930"/>
    </source>
</evidence>
<dbReference type="RefSeq" id="WP_338395460.1">
    <property type="nucleotide sequence ID" value="NZ_AP025317.1"/>
</dbReference>
<dbReference type="KEGG" id="fax:FUAX_45320"/>
<evidence type="ECO:0000313" key="4">
    <source>
        <dbReference type="Proteomes" id="UP001348817"/>
    </source>
</evidence>
<dbReference type="Pfam" id="PF04397">
    <property type="entry name" value="LytTR"/>
    <property type="match status" value="1"/>
</dbReference>
<name>A0AAU9DLN8_9BACT</name>
<evidence type="ECO:0000313" key="3">
    <source>
        <dbReference type="EMBL" id="BDD12100.1"/>
    </source>
</evidence>
<proteinExistence type="predicted"/>
<dbReference type="Gene3D" id="2.40.50.1020">
    <property type="entry name" value="LytTr DNA-binding domain"/>
    <property type="match status" value="1"/>
</dbReference>
<keyword evidence="4" id="KW-1185">Reference proteome</keyword>
<dbReference type="Proteomes" id="UP001348817">
    <property type="component" value="Plasmid pFA3"/>
</dbReference>
<feature type="transmembrane region" description="Helical" evidence="1">
    <location>
        <begin position="126"/>
        <end position="145"/>
    </location>
</feature>
<protein>
    <recommendedName>
        <fullName evidence="2">HTH LytTR-type domain-containing protein</fullName>
    </recommendedName>
</protein>
<keyword evidence="1" id="KW-0472">Membrane</keyword>
<sequence>MSRLTRYRTLKALTKHVQSNLEKWSISLLTGLFLFVSLFVYRAYHVDAVEAFSGHGIFSRALIQAVGTSFVFYVFQFHIASYLKVDRRWKPLVLNGLATFAGLNLTFLFFNYFYNWTELYWSSYVMFLYEYPLIVFIPILIGYLIGMIRRQNAIDTTLSPAINSATNLEFGSENGKQSIALKPEYFLFLKSADNYIELYYRNGEGVKKQLFRNTLKNIERRYGQSPYVRRCHRSYLVNPSNVQVTNMAGANSNTLFIDQFEVPVSSKYLKDFQPYFQSYSLH</sequence>
<organism evidence="3 4">
    <name type="scientific">Fulvitalea axinellae</name>
    <dbReference type="NCBI Taxonomy" id="1182444"/>
    <lineage>
        <taxon>Bacteria</taxon>
        <taxon>Pseudomonadati</taxon>
        <taxon>Bacteroidota</taxon>
        <taxon>Cytophagia</taxon>
        <taxon>Cytophagales</taxon>
        <taxon>Persicobacteraceae</taxon>
        <taxon>Fulvitalea</taxon>
    </lineage>
</organism>
<accession>A0AAU9DLN8</accession>
<keyword evidence="1" id="KW-1133">Transmembrane helix</keyword>
<reference evidence="3 4" key="1">
    <citation type="submission" date="2021-12" db="EMBL/GenBank/DDBJ databases">
        <title>Genome sequencing of bacteria with rrn-lacking chromosome and rrn-plasmid.</title>
        <authorList>
            <person name="Anda M."/>
            <person name="Iwasaki W."/>
        </authorList>
    </citation>
    <scope>NUCLEOTIDE SEQUENCE [LARGE SCALE GENOMIC DNA]</scope>
    <source>
        <strain evidence="3 4">DSM 100852</strain>
        <plasmid evidence="3 4">pFA3</plasmid>
    </source>
</reference>
<keyword evidence="1" id="KW-0812">Transmembrane</keyword>
<feature type="domain" description="HTH LytTR-type" evidence="2">
    <location>
        <begin position="187"/>
        <end position="278"/>
    </location>
</feature>
<dbReference type="InterPro" id="IPR007492">
    <property type="entry name" value="LytTR_DNA-bd_dom"/>
</dbReference>
<dbReference type="SMART" id="SM00850">
    <property type="entry name" value="LytTR"/>
    <property type="match status" value="1"/>
</dbReference>
<evidence type="ECO:0000256" key="1">
    <source>
        <dbReference type="SAM" id="Phobius"/>
    </source>
</evidence>